<reference evidence="1 2" key="1">
    <citation type="journal article" date="2018" name="Int. J. Syst. Evol. Microbiol.">
        <title>Uliginosibacterium sediminicola sp. nov., isolated from freshwater sediment.</title>
        <authorList>
            <person name="Hwang W.M."/>
            <person name="Kim S.M."/>
            <person name="Kang K."/>
            <person name="Ahn T.Y."/>
        </authorList>
    </citation>
    <scope>NUCLEOTIDE SEQUENCE [LARGE SCALE GENOMIC DNA]</scope>
    <source>
        <strain evidence="1 2">M1-21</strain>
    </source>
</reference>
<name>A0ABU9Z070_9RHOO</name>
<dbReference type="Proteomes" id="UP001410394">
    <property type="component" value="Unassembled WGS sequence"/>
</dbReference>
<dbReference type="InterPro" id="IPR018680">
    <property type="entry name" value="DUF2164"/>
</dbReference>
<protein>
    <submittedName>
        <fullName evidence="1">DUF2164 domain-containing protein</fullName>
    </submittedName>
</protein>
<accession>A0ABU9Z070</accession>
<keyword evidence="2" id="KW-1185">Reference proteome</keyword>
<evidence type="ECO:0000313" key="1">
    <source>
        <dbReference type="EMBL" id="MEN3069453.1"/>
    </source>
</evidence>
<evidence type="ECO:0000313" key="2">
    <source>
        <dbReference type="Proteomes" id="UP001410394"/>
    </source>
</evidence>
<dbReference type="EMBL" id="JBDIVE010000007">
    <property type="protein sequence ID" value="MEN3069453.1"/>
    <property type="molecule type" value="Genomic_DNA"/>
</dbReference>
<sequence length="94" mass="10945">MPLELDKQDRQQAIESLQRYFAENMDEPIGNVTAGALLNFFLEEVGPCLYNQGVADAQARLQQRLEDLSFEVHEDVFAYWRKFDANKPRNKPKK</sequence>
<proteinExistence type="predicted"/>
<dbReference type="RefSeq" id="WP_345920223.1">
    <property type="nucleotide sequence ID" value="NZ_JBDIVE010000007.1"/>
</dbReference>
<gene>
    <name evidence="1" type="ORF">ABDB84_13250</name>
</gene>
<organism evidence="1 2">
    <name type="scientific">Uliginosibacterium sediminicola</name>
    <dbReference type="NCBI Taxonomy" id="2024550"/>
    <lineage>
        <taxon>Bacteria</taxon>
        <taxon>Pseudomonadati</taxon>
        <taxon>Pseudomonadota</taxon>
        <taxon>Betaproteobacteria</taxon>
        <taxon>Rhodocyclales</taxon>
        <taxon>Zoogloeaceae</taxon>
        <taxon>Uliginosibacterium</taxon>
    </lineage>
</organism>
<dbReference type="Pfam" id="PF09932">
    <property type="entry name" value="DUF2164"/>
    <property type="match status" value="1"/>
</dbReference>
<comment type="caution">
    <text evidence="1">The sequence shown here is derived from an EMBL/GenBank/DDBJ whole genome shotgun (WGS) entry which is preliminary data.</text>
</comment>